<accession>A0A246GAK6</accession>
<gene>
    <name evidence="1" type="ORF">BWK62_12440</name>
</gene>
<evidence type="ECO:0000313" key="1">
    <source>
        <dbReference type="EMBL" id="OWP75271.1"/>
    </source>
</evidence>
<dbReference type="EMBL" id="MTCY01000044">
    <property type="protein sequence ID" value="OWP75271.1"/>
    <property type="molecule type" value="Genomic_DNA"/>
</dbReference>
<reference evidence="1 2" key="1">
    <citation type="journal article" date="2017" name="Infect. Genet. Evol.">
        <title>Comparative genome analysis of fish pathogen Flavobacterium columnare reveals extensive sequence diversity within the species.</title>
        <authorList>
            <person name="Kayansamruaj P."/>
            <person name="Dong H.T."/>
            <person name="Hirono I."/>
            <person name="Kondo H."/>
            <person name="Senapin S."/>
            <person name="Rodkhum C."/>
        </authorList>
    </citation>
    <scope>NUCLEOTIDE SEQUENCE [LARGE SCALE GENOMIC DNA]</scope>
    <source>
        <strain evidence="1 2">1214</strain>
    </source>
</reference>
<sequence length="316" mass="37361">MNWMTQNKGKINRGNPIYKGKQPVRVLHYMNLFIFQNSHPTFSKQLTDAFTKDGFSKTIDIIYEDEPIKTPYIRKVDKTIVLQETFLSYLWILVHNIYTLYVYKIDYPRINKKAKLDIYEIDEEAITKAEELFQYAKSLKVAFSKWDIEYFPNPEYYDAEKRDFIEQPNVFYSEAIKFILAHEYIHAIKHINTSTEQTQLEMEIEADFEAINLLKKGIIPNSDHHLIIEGGIIFGVLSLLFLKKSTESKSHPNTEERLINAILQLNIADNSIIWDFSLIALKLWDEQFSHNFIWKDKTSSKEQFFEIIKQIKQSHT</sequence>
<protein>
    <recommendedName>
        <fullName evidence="3">Peptidase U49</fullName>
    </recommendedName>
</protein>
<organism evidence="1 2">
    <name type="scientific">Flavobacterium columnare</name>
    <dbReference type="NCBI Taxonomy" id="996"/>
    <lineage>
        <taxon>Bacteria</taxon>
        <taxon>Pseudomonadati</taxon>
        <taxon>Bacteroidota</taxon>
        <taxon>Flavobacteriia</taxon>
        <taxon>Flavobacteriales</taxon>
        <taxon>Flavobacteriaceae</taxon>
        <taxon>Flavobacterium</taxon>
    </lineage>
</organism>
<evidence type="ECO:0008006" key="3">
    <source>
        <dbReference type="Google" id="ProtNLM"/>
    </source>
</evidence>
<dbReference type="AlphaFoldDB" id="A0A246GAK6"/>
<evidence type="ECO:0000313" key="2">
    <source>
        <dbReference type="Proteomes" id="UP000198034"/>
    </source>
</evidence>
<name>A0A246GAK6_9FLAO</name>
<dbReference type="Proteomes" id="UP000198034">
    <property type="component" value="Unassembled WGS sequence"/>
</dbReference>
<comment type="caution">
    <text evidence="1">The sequence shown here is derived from an EMBL/GenBank/DDBJ whole genome shotgun (WGS) entry which is preliminary data.</text>
</comment>
<proteinExistence type="predicted"/>
<dbReference type="OrthoDB" id="1094383at2"/>